<evidence type="ECO:0000256" key="5">
    <source>
        <dbReference type="ARBA" id="ARBA00022989"/>
    </source>
</evidence>
<feature type="transmembrane region" description="Helical" evidence="9">
    <location>
        <begin position="12"/>
        <end position="29"/>
    </location>
</feature>
<keyword evidence="5 9" id="KW-1133">Transmembrane helix</keyword>
<evidence type="ECO:0000256" key="8">
    <source>
        <dbReference type="ARBA" id="ARBA00023315"/>
    </source>
</evidence>
<keyword evidence="3" id="KW-0808">Transferase</keyword>
<dbReference type="GO" id="GO:0016020">
    <property type="term" value="C:membrane"/>
    <property type="evidence" value="ECO:0007669"/>
    <property type="project" value="UniProtKB-SubCell"/>
</dbReference>
<dbReference type="PANTHER" id="PTHR31595">
    <property type="entry name" value="LONG-CHAIN-ALCOHOL O-FATTY-ACYLTRANSFERASE 3-RELATED"/>
    <property type="match status" value="1"/>
</dbReference>
<accession>A0AAN9IDZ6</accession>
<dbReference type="InterPro" id="IPR044851">
    <property type="entry name" value="Wax_synthase"/>
</dbReference>
<evidence type="ECO:0000256" key="1">
    <source>
        <dbReference type="ARBA" id="ARBA00004141"/>
    </source>
</evidence>
<keyword evidence="12" id="KW-1185">Reference proteome</keyword>
<feature type="transmembrane region" description="Helical" evidence="9">
    <location>
        <begin position="297"/>
        <end position="317"/>
    </location>
</feature>
<proteinExistence type="inferred from homology"/>
<dbReference type="EMBL" id="JAYWIO010000003">
    <property type="protein sequence ID" value="KAK7277373.1"/>
    <property type="molecule type" value="Genomic_DNA"/>
</dbReference>
<name>A0AAN9IDZ6_CROPI</name>
<dbReference type="Pfam" id="PF13813">
    <property type="entry name" value="MBOAT_2"/>
    <property type="match status" value="1"/>
</dbReference>
<dbReference type="InterPro" id="IPR017088">
    <property type="entry name" value="Wax_synthase_Magnoliopsida"/>
</dbReference>
<reference evidence="11 12" key="1">
    <citation type="submission" date="2024-01" db="EMBL/GenBank/DDBJ databases">
        <title>The genomes of 5 underutilized Papilionoideae crops provide insights into root nodulation and disease resistanc.</title>
        <authorList>
            <person name="Yuan L."/>
        </authorList>
    </citation>
    <scope>NUCLEOTIDE SEQUENCE [LARGE SCALE GENOMIC DNA]</scope>
    <source>
        <strain evidence="11">ZHUSHIDOU_FW_LH</strain>
        <tissue evidence="11">Leaf</tissue>
    </source>
</reference>
<feature type="transmembrane region" description="Helical" evidence="9">
    <location>
        <begin position="125"/>
        <end position="142"/>
    </location>
</feature>
<feature type="domain" description="Wax synthase" evidence="10">
    <location>
        <begin position="187"/>
        <end position="273"/>
    </location>
</feature>
<dbReference type="PIRSF" id="PIRSF037006">
    <property type="entry name" value="Wax_synthase"/>
    <property type="match status" value="1"/>
</dbReference>
<dbReference type="GO" id="GO:0006629">
    <property type="term" value="P:lipid metabolic process"/>
    <property type="evidence" value="ECO:0007669"/>
    <property type="project" value="UniProtKB-KW"/>
</dbReference>
<evidence type="ECO:0000256" key="6">
    <source>
        <dbReference type="ARBA" id="ARBA00023098"/>
    </source>
</evidence>
<gene>
    <name evidence="11" type="ORF">RIF29_18524</name>
</gene>
<evidence type="ECO:0000256" key="2">
    <source>
        <dbReference type="ARBA" id="ARBA00007282"/>
    </source>
</evidence>
<evidence type="ECO:0000313" key="12">
    <source>
        <dbReference type="Proteomes" id="UP001372338"/>
    </source>
</evidence>
<evidence type="ECO:0000256" key="4">
    <source>
        <dbReference type="ARBA" id="ARBA00022692"/>
    </source>
</evidence>
<feature type="transmembrane region" description="Helical" evidence="9">
    <location>
        <begin position="162"/>
        <end position="182"/>
    </location>
</feature>
<evidence type="ECO:0000259" key="10">
    <source>
        <dbReference type="Pfam" id="PF13813"/>
    </source>
</evidence>
<keyword evidence="4 9" id="KW-0812">Transmembrane</keyword>
<dbReference type="GO" id="GO:0008374">
    <property type="term" value="F:O-acyltransferase activity"/>
    <property type="evidence" value="ECO:0007669"/>
    <property type="project" value="InterPro"/>
</dbReference>
<organism evidence="11 12">
    <name type="scientific">Crotalaria pallida</name>
    <name type="common">Smooth rattlebox</name>
    <name type="synonym">Crotalaria striata</name>
    <dbReference type="NCBI Taxonomy" id="3830"/>
    <lineage>
        <taxon>Eukaryota</taxon>
        <taxon>Viridiplantae</taxon>
        <taxon>Streptophyta</taxon>
        <taxon>Embryophyta</taxon>
        <taxon>Tracheophyta</taxon>
        <taxon>Spermatophyta</taxon>
        <taxon>Magnoliopsida</taxon>
        <taxon>eudicotyledons</taxon>
        <taxon>Gunneridae</taxon>
        <taxon>Pentapetalae</taxon>
        <taxon>rosids</taxon>
        <taxon>fabids</taxon>
        <taxon>Fabales</taxon>
        <taxon>Fabaceae</taxon>
        <taxon>Papilionoideae</taxon>
        <taxon>50 kb inversion clade</taxon>
        <taxon>genistoids sensu lato</taxon>
        <taxon>core genistoids</taxon>
        <taxon>Crotalarieae</taxon>
        <taxon>Crotalaria</taxon>
    </lineage>
</organism>
<keyword evidence="7 9" id="KW-0472">Membrane</keyword>
<evidence type="ECO:0000256" key="7">
    <source>
        <dbReference type="ARBA" id="ARBA00023136"/>
    </source>
</evidence>
<comment type="subcellular location">
    <subcellularLocation>
        <location evidence="1">Membrane</location>
        <topology evidence="1">Multi-pass membrane protein</topology>
    </subcellularLocation>
</comment>
<evidence type="ECO:0000313" key="11">
    <source>
        <dbReference type="EMBL" id="KAK7277373.1"/>
    </source>
</evidence>
<dbReference type="InterPro" id="IPR032805">
    <property type="entry name" value="Wax_synthase_dom"/>
</dbReference>
<protein>
    <recommendedName>
        <fullName evidence="10">Wax synthase domain-containing protein</fullName>
    </recommendedName>
</protein>
<dbReference type="PANTHER" id="PTHR31595:SF46">
    <property type="entry name" value="ACYL-COA--STEROL O-ACYLTRANSFERASE 1"/>
    <property type="match status" value="1"/>
</dbReference>
<comment type="caution">
    <text evidence="11">The sequence shown here is derived from an EMBL/GenBank/DDBJ whole genome shotgun (WGS) entry which is preliminary data.</text>
</comment>
<dbReference type="Proteomes" id="UP001372338">
    <property type="component" value="Unassembled WGS sequence"/>
</dbReference>
<feature type="transmembrane region" description="Helical" evidence="9">
    <location>
        <begin position="235"/>
        <end position="259"/>
    </location>
</feature>
<keyword evidence="6" id="KW-0443">Lipid metabolism</keyword>
<dbReference type="AlphaFoldDB" id="A0AAN9IDZ6"/>
<sequence length="354" mass="40841">MEGEISNYIKVWFHVIISLCYCYGIGKIVPKGFFRLLNIIPIMCVFLRLPLVLHTIHLCGTFAFFISWLANFKLTLFAFGKGPLSEPSLSLKQFVVLASFPNNPNLPPKLENSPLEKVHKSHKSLLNSSIKGVVFILVIRAYDYMMNNNMHPVVLNSLYSLHLYLFLEVTLGIVALLAKTMLEVELEPHFNEPYLASSLQDFWGRRWNLVVVNTLRLSIYEPTKKFALGFIRPKCASLSAMLLTFLVSGLLHELLFYYLCRTRPTWEITCFFLLHGFFLLLEVSLKKKLAARFQLPRIVSAPLTLGFFMVTAFWLFFPQLLRCNVEQRAFQEYAQLSMFVKNAAQTFMLWLNNA</sequence>
<comment type="similarity">
    <text evidence="2">Belongs to the wax synthase family.</text>
</comment>
<keyword evidence="8" id="KW-0012">Acyltransferase</keyword>
<evidence type="ECO:0000256" key="9">
    <source>
        <dbReference type="SAM" id="Phobius"/>
    </source>
</evidence>
<feature type="transmembrane region" description="Helical" evidence="9">
    <location>
        <begin position="265"/>
        <end position="285"/>
    </location>
</feature>
<evidence type="ECO:0000256" key="3">
    <source>
        <dbReference type="ARBA" id="ARBA00022679"/>
    </source>
</evidence>